<evidence type="ECO:0000313" key="1">
    <source>
        <dbReference type="EMBL" id="MDH4623156.1"/>
    </source>
</evidence>
<accession>A0AA43DUS9</accession>
<organism evidence="1 2">
    <name type="scientific">Pseudomonas syringae pv. papulans</name>
    <dbReference type="NCBI Taxonomy" id="83963"/>
    <lineage>
        <taxon>Bacteria</taxon>
        <taxon>Pseudomonadati</taxon>
        <taxon>Pseudomonadota</taxon>
        <taxon>Gammaproteobacteria</taxon>
        <taxon>Pseudomonadales</taxon>
        <taxon>Pseudomonadaceae</taxon>
        <taxon>Pseudomonas</taxon>
        <taxon>Pseudomonas syringae</taxon>
    </lineage>
</organism>
<dbReference type="Proteomes" id="UP001162155">
    <property type="component" value="Unassembled WGS sequence"/>
</dbReference>
<gene>
    <name evidence="1" type="ORF">JW322_15635</name>
</gene>
<comment type="caution">
    <text evidence="1">The sequence shown here is derived from an EMBL/GenBank/DDBJ whole genome shotgun (WGS) entry which is preliminary data.</text>
</comment>
<dbReference type="AlphaFoldDB" id="A0AA43DUS9"/>
<name>A0AA43DUS9_PSESX</name>
<proteinExistence type="predicted"/>
<dbReference type="RefSeq" id="WP_044310645.1">
    <property type="nucleotide sequence ID" value="NZ_JAFFRY010000059.1"/>
</dbReference>
<protein>
    <submittedName>
        <fullName evidence="1">Uncharacterized protein</fullName>
    </submittedName>
</protein>
<sequence>MQENQHESEYEEIDLNTVLEQRFEAGQGVVTLSPSMTDEQILKLVKLACTWSQGKAFQIVPPRTS</sequence>
<reference evidence="1" key="1">
    <citation type="submission" date="2021-02" db="EMBL/GenBank/DDBJ databases">
        <title>Genome analysis of blister spot of apple pathogen from New York area.</title>
        <authorList>
            <person name="Kandel P."/>
            <person name="Hockett K.L."/>
            <person name="Santander R."/>
            <person name="Acimovic S."/>
        </authorList>
    </citation>
    <scope>NUCLEOTIDE SEQUENCE</scope>
    <source>
        <strain evidence="1">PSP1</strain>
    </source>
</reference>
<evidence type="ECO:0000313" key="2">
    <source>
        <dbReference type="Proteomes" id="UP001162155"/>
    </source>
</evidence>
<dbReference type="EMBL" id="JAFFRZ010000001">
    <property type="protein sequence ID" value="MDH4623156.1"/>
    <property type="molecule type" value="Genomic_DNA"/>
</dbReference>